<dbReference type="GO" id="GO:0000162">
    <property type="term" value="P:L-tryptophan biosynthetic process"/>
    <property type="evidence" value="ECO:0007669"/>
    <property type="project" value="TreeGrafter"/>
</dbReference>
<comment type="cofactor">
    <cofactor evidence="1">
        <name>Mg(2+)</name>
        <dbReference type="ChEBI" id="CHEBI:18420"/>
    </cofactor>
</comment>
<evidence type="ECO:0000256" key="4">
    <source>
        <dbReference type="ARBA" id="ARBA00020653"/>
    </source>
</evidence>
<evidence type="ECO:0000256" key="10">
    <source>
        <dbReference type="ARBA" id="ARBA00047683"/>
    </source>
</evidence>
<dbReference type="AlphaFoldDB" id="A0A644X3M7"/>
<dbReference type="GO" id="GO:0046872">
    <property type="term" value="F:metal ion binding"/>
    <property type="evidence" value="ECO:0007669"/>
    <property type="project" value="UniProtKB-KW"/>
</dbReference>
<dbReference type="EMBL" id="VSSQ01001711">
    <property type="protein sequence ID" value="MPM10567.1"/>
    <property type="molecule type" value="Genomic_DNA"/>
</dbReference>
<evidence type="ECO:0000256" key="5">
    <source>
        <dbReference type="ARBA" id="ARBA00022679"/>
    </source>
</evidence>
<evidence type="ECO:0000259" key="11">
    <source>
        <dbReference type="Pfam" id="PF00425"/>
    </source>
</evidence>
<dbReference type="NCBIfam" id="TIGR00553">
    <property type="entry name" value="pabB"/>
    <property type="match status" value="1"/>
</dbReference>
<evidence type="ECO:0000313" key="13">
    <source>
        <dbReference type="EMBL" id="MPM10567.1"/>
    </source>
</evidence>
<comment type="catalytic activity">
    <reaction evidence="10">
        <text>chorismate + L-glutamine = anthranilate + pyruvate + L-glutamate + H(+)</text>
        <dbReference type="Rhea" id="RHEA:21732"/>
        <dbReference type="ChEBI" id="CHEBI:15361"/>
        <dbReference type="ChEBI" id="CHEBI:15378"/>
        <dbReference type="ChEBI" id="CHEBI:16567"/>
        <dbReference type="ChEBI" id="CHEBI:29748"/>
        <dbReference type="ChEBI" id="CHEBI:29985"/>
        <dbReference type="ChEBI" id="CHEBI:58359"/>
        <dbReference type="EC" id="4.1.3.27"/>
    </reaction>
</comment>
<dbReference type="GO" id="GO:0004049">
    <property type="term" value="F:anthranilate synthase activity"/>
    <property type="evidence" value="ECO:0007669"/>
    <property type="project" value="UniProtKB-EC"/>
</dbReference>
<sequence>MIRVREISTNYNPLEVYNIFKDEINTILLDSSKEDKILSKFSFIGINPFMIFESKGQESFIDKVKIHGEPFTVLENLINKYKLDNDGYDNIPFISGAIGYISYDTGRILEELPDTSKEDFNISDMKFIFYKNIIVFDLENKKQYITSIIDDAYNEDLDYLEEKIKLANIIKEQDFESINKNFKSNFEKENYKNAITKLKKYIINGDVYIANMTQRFYTENKEEPFEIYKKLRTINKAPFSAYMNFEDFQVISSSPERFIEINKGKVVTRPIKGTRPRGKNEEEDKKNSLELINSEKDRAELLMVVDLERNDLSKVCKPYSVKVTELFKLEKYATVFHLVSTVEGILKDNISSVKCIKECFPGGSITGTPKIRAMEIIEELEGLKRNLYTGSIGYFDFRGNADFNIAIRTIIKKDNRAYFGVGGGVTYDSIEEDEYNETLDKAKALMRVL</sequence>
<keyword evidence="6" id="KW-0479">Metal-binding</keyword>
<dbReference type="Pfam" id="PF04715">
    <property type="entry name" value="Anth_synt_I_N"/>
    <property type="match status" value="1"/>
</dbReference>
<feature type="domain" description="Anthranilate synthase component I N-terminal" evidence="12">
    <location>
        <begin position="12"/>
        <end position="145"/>
    </location>
</feature>
<proteinExistence type="predicted"/>
<keyword evidence="8" id="KW-0456">Lyase</keyword>
<evidence type="ECO:0000256" key="9">
    <source>
        <dbReference type="ARBA" id="ARBA00025634"/>
    </source>
</evidence>
<dbReference type="InterPro" id="IPR015890">
    <property type="entry name" value="Chorismate_C"/>
</dbReference>
<dbReference type="InterPro" id="IPR005802">
    <property type="entry name" value="ADC_synth_comp_1"/>
</dbReference>
<dbReference type="Gene3D" id="3.60.120.10">
    <property type="entry name" value="Anthranilate synthase"/>
    <property type="match status" value="1"/>
</dbReference>
<keyword evidence="5 13" id="KW-0808">Transferase</keyword>
<evidence type="ECO:0000256" key="3">
    <source>
        <dbReference type="ARBA" id="ARBA00013139"/>
    </source>
</evidence>
<keyword evidence="7" id="KW-0460">Magnesium</keyword>
<evidence type="ECO:0000256" key="1">
    <source>
        <dbReference type="ARBA" id="ARBA00001946"/>
    </source>
</evidence>
<dbReference type="EC" id="2.6.1.85" evidence="3"/>
<evidence type="ECO:0000259" key="12">
    <source>
        <dbReference type="Pfam" id="PF04715"/>
    </source>
</evidence>
<dbReference type="GO" id="GO:0046820">
    <property type="term" value="F:4-amino-4-deoxychorismate synthase activity"/>
    <property type="evidence" value="ECO:0007669"/>
    <property type="project" value="UniProtKB-EC"/>
</dbReference>
<name>A0A644X3M7_9ZZZZ</name>
<evidence type="ECO:0000256" key="8">
    <source>
        <dbReference type="ARBA" id="ARBA00023239"/>
    </source>
</evidence>
<dbReference type="InterPro" id="IPR019999">
    <property type="entry name" value="Anth_synth_I-like"/>
</dbReference>
<organism evidence="13">
    <name type="scientific">bioreactor metagenome</name>
    <dbReference type="NCBI Taxonomy" id="1076179"/>
    <lineage>
        <taxon>unclassified sequences</taxon>
        <taxon>metagenomes</taxon>
        <taxon>ecological metagenomes</taxon>
    </lineage>
</organism>
<comment type="caution">
    <text evidence="13">The sequence shown here is derived from an EMBL/GenBank/DDBJ whole genome shotgun (WGS) entry which is preliminary data.</text>
</comment>
<dbReference type="PRINTS" id="PR00095">
    <property type="entry name" value="ANTSNTHASEI"/>
</dbReference>
<feature type="domain" description="Chorismate-utilising enzyme C-terminal" evidence="11">
    <location>
        <begin position="188"/>
        <end position="441"/>
    </location>
</feature>
<dbReference type="InterPro" id="IPR006805">
    <property type="entry name" value="Anth_synth_I_N"/>
</dbReference>
<dbReference type="PANTHER" id="PTHR11236:SF48">
    <property type="entry name" value="ISOCHORISMATE SYNTHASE MENF"/>
    <property type="match status" value="1"/>
</dbReference>
<keyword evidence="13" id="KW-0032">Aminotransferase</keyword>
<dbReference type="PANTHER" id="PTHR11236">
    <property type="entry name" value="AMINOBENZOATE/ANTHRANILATE SYNTHASE"/>
    <property type="match status" value="1"/>
</dbReference>
<dbReference type="Pfam" id="PF00425">
    <property type="entry name" value="Chorismate_bind"/>
    <property type="match status" value="1"/>
</dbReference>
<comment type="function">
    <text evidence="9">Part of a heterotetrameric complex that catalyzes the two-step biosynthesis of anthranilate, an intermediate in the biosynthesis of L-tryptophan. In the first step, the glutamine-binding beta subunit (TrpG) of anthranilate synthase (AS) provides the glutamine amidotransferase activity which generates ammonia as a substrate that, along with chorismate, is used in the second step, catalyzed by the large alpha subunit of AS (TrpE) to produce anthranilate. In the absence of TrpG, TrpE can synthesize anthranilate directly from chorismate and high concentrations of ammonia.</text>
</comment>
<evidence type="ECO:0000256" key="7">
    <source>
        <dbReference type="ARBA" id="ARBA00022842"/>
    </source>
</evidence>
<dbReference type="GO" id="GO:0009396">
    <property type="term" value="P:folic acid-containing compound biosynthetic process"/>
    <property type="evidence" value="ECO:0007669"/>
    <property type="project" value="InterPro"/>
</dbReference>
<evidence type="ECO:0000256" key="2">
    <source>
        <dbReference type="ARBA" id="ARBA00011575"/>
    </source>
</evidence>
<accession>A0A644X3M7</accession>
<dbReference type="InterPro" id="IPR005801">
    <property type="entry name" value="ADC_synthase"/>
</dbReference>
<evidence type="ECO:0000256" key="6">
    <source>
        <dbReference type="ARBA" id="ARBA00022723"/>
    </source>
</evidence>
<gene>
    <name evidence="13" type="primary">pabB_3</name>
    <name evidence="13" type="ORF">SDC9_56899</name>
</gene>
<dbReference type="SUPFAM" id="SSF56322">
    <property type="entry name" value="ADC synthase"/>
    <property type="match status" value="1"/>
</dbReference>
<reference evidence="13" key="1">
    <citation type="submission" date="2019-08" db="EMBL/GenBank/DDBJ databases">
        <authorList>
            <person name="Kucharzyk K."/>
            <person name="Murdoch R.W."/>
            <person name="Higgins S."/>
            <person name="Loffler F."/>
        </authorList>
    </citation>
    <scope>NUCLEOTIDE SEQUENCE</scope>
</reference>
<comment type="subunit">
    <text evidence="2">Heterotetramer consisting of two non-identical subunits: a beta subunit (TrpG) and a large alpha subunit (TrpE).</text>
</comment>
<protein>
    <recommendedName>
        <fullName evidence="4">Anthranilate synthase component 1</fullName>
        <ecNumber evidence="3">2.6.1.85</ecNumber>
    </recommendedName>
</protein>